<name>A0A1H7R025_HALLR</name>
<keyword evidence="2" id="KW-0456">Lyase</keyword>
<dbReference type="PANTHER" id="PTHR11999">
    <property type="entry name" value="GROUP II PYRIDOXAL-5-PHOSPHATE DECARBOXYLASE"/>
    <property type="match status" value="1"/>
</dbReference>
<dbReference type="InterPro" id="IPR002129">
    <property type="entry name" value="PyrdxlP-dep_de-COase"/>
</dbReference>
<evidence type="ECO:0000256" key="2">
    <source>
        <dbReference type="ARBA" id="ARBA00022793"/>
    </source>
</evidence>
<dbReference type="EMBL" id="FOAD01000005">
    <property type="protein sequence ID" value="SEL53255.1"/>
    <property type="molecule type" value="Genomic_DNA"/>
</dbReference>
<dbReference type="GO" id="GO:0030170">
    <property type="term" value="F:pyridoxal phosphate binding"/>
    <property type="evidence" value="ECO:0007669"/>
    <property type="project" value="InterPro"/>
</dbReference>
<evidence type="ECO:0000256" key="3">
    <source>
        <dbReference type="ARBA" id="ARBA00022898"/>
    </source>
</evidence>
<dbReference type="InterPro" id="IPR015424">
    <property type="entry name" value="PyrdxlP-dep_Trfase"/>
</dbReference>
<dbReference type="PANTHER" id="PTHR11999:SF70">
    <property type="entry name" value="MIP05841P"/>
    <property type="match status" value="1"/>
</dbReference>
<keyword evidence="2" id="KW-0210">Decarboxylase</keyword>
<organism evidence="4 5">
    <name type="scientific">Haloferax larsenii</name>
    <dbReference type="NCBI Taxonomy" id="302484"/>
    <lineage>
        <taxon>Archaea</taxon>
        <taxon>Methanobacteriati</taxon>
        <taxon>Methanobacteriota</taxon>
        <taxon>Stenosarchaea group</taxon>
        <taxon>Halobacteria</taxon>
        <taxon>Halobacteriales</taxon>
        <taxon>Haloferacaceae</taxon>
        <taxon>Haloferax</taxon>
    </lineage>
</organism>
<protein>
    <submittedName>
        <fullName evidence="4">Pyridoxal-dependent decarboxylase conserved domain-containing protein</fullName>
    </submittedName>
</protein>
<dbReference type="Proteomes" id="UP000183894">
    <property type="component" value="Unassembled WGS sequence"/>
</dbReference>
<dbReference type="InterPro" id="IPR010977">
    <property type="entry name" value="Aromatic_deC"/>
</dbReference>
<evidence type="ECO:0000313" key="5">
    <source>
        <dbReference type="Proteomes" id="UP000183894"/>
    </source>
</evidence>
<keyword evidence="3" id="KW-0663">Pyridoxal phosphate</keyword>
<evidence type="ECO:0000313" key="4">
    <source>
        <dbReference type="EMBL" id="SEL53255.1"/>
    </source>
</evidence>
<dbReference type="RefSeq" id="WP_244509652.1">
    <property type="nucleotide sequence ID" value="NZ_FOAD01000005.1"/>
</dbReference>
<dbReference type="GO" id="GO:0019752">
    <property type="term" value="P:carboxylic acid metabolic process"/>
    <property type="evidence" value="ECO:0007669"/>
    <property type="project" value="InterPro"/>
</dbReference>
<reference evidence="4 5" key="1">
    <citation type="submission" date="2016-10" db="EMBL/GenBank/DDBJ databases">
        <authorList>
            <person name="de Groot N.N."/>
        </authorList>
    </citation>
    <scope>NUCLEOTIDE SEQUENCE [LARGE SCALE GENOMIC DNA]</scope>
    <source>
        <strain evidence="4 5">CDM_5</strain>
    </source>
</reference>
<dbReference type="SUPFAM" id="SSF53383">
    <property type="entry name" value="PLP-dependent transferases"/>
    <property type="match status" value="1"/>
</dbReference>
<sequence>MAESFAMHASYLEGTRRTPYEGPDYYEIGPQMSRRFRALKVWMNLKHIGVEGYRTLLSQNVRCAEHLDSRVREADDFVALHEPNLYIYSFQYAPPDLRAAATEGRKDPDAIDEYLDELNQRIADEIQLTGVAFVMTTAVHDRTVLQLSICSHRTTPDDIDRTFETLREIGEREDDTLRRTLDLEV</sequence>
<comment type="cofactor">
    <cofactor evidence="1">
        <name>pyridoxal 5'-phosphate</name>
        <dbReference type="ChEBI" id="CHEBI:597326"/>
    </cofactor>
</comment>
<gene>
    <name evidence="4" type="ORF">SAMN04488691_105211</name>
</gene>
<accession>A0A1H7R025</accession>
<proteinExistence type="predicted"/>
<dbReference type="GO" id="GO:0016831">
    <property type="term" value="F:carboxy-lyase activity"/>
    <property type="evidence" value="ECO:0007669"/>
    <property type="project" value="UniProtKB-KW"/>
</dbReference>
<dbReference type="Gene3D" id="3.90.1150.170">
    <property type="match status" value="1"/>
</dbReference>
<dbReference type="AlphaFoldDB" id="A0A1H7R025"/>
<dbReference type="Pfam" id="PF00282">
    <property type="entry name" value="Pyridoxal_deC"/>
    <property type="match status" value="1"/>
</dbReference>
<evidence type="ECO:0000256" key="1">
    <source>
        <dbReference type="ARBA" id="ARBA00001933"/>
    </source>
</evidence>